<dbReference type="Pfam" id="PF00811">
    <property type="entry name" value="Ependymin"/>
    <property type="match status" value="1"/>
</dbReference>
<keyword evidence="3" id="KW-1185">Reference proteome</keyword>
<dbReference type="AlphaFoldDB" id="A0ABD3X7U2"/>
<comment type="caution">
    <text evidence="2">The sequence shown here is derived from an EMBL/GenBank/DDBJ whole genome shotgun (WGS) entry which is preliminary data.</text>
</comment>
<organism evidence="2 3">
    <name type="scientific">Sinanodonta woodiana</name>
    <name type="common">Chinese pond mussel</name>
    <name type="synonym">Anodonta woodiana</name>
    <dbReference type="NCBI Taxonomy" id="1069815"/>
    <lineage>
        <taxon>Eukaryota</taxon>
        <taxon>Metazoa</taxon>
        <taxon>Spiralia</taxon>
        <taxon>Lophotrochozoa</taxon>
        <taxon>Mollusca</taxon>
        <taxon>Bivalvia</taxon>
        <taxon>Autobranchia</taxon>
        <taxon>Heteroconchia</taxon>
        <taxon>Palaeoheterodonta</taxon>
        <taxon>Unionida</taxon>
        <taxon>Unionoidea</taxon>
        <taxon>Unionidae</taxon>
        <taxon>Unioninae</taxon>
        <taxon>Sinanodonta</taxon>
    </lineage>
</organism>
<dbReference type="EMBL" id="JBJQND010000003">
    <property type="protein sequence ID" value="KAL3882185.1"/>
    <property type="molecule type" value="Genomic_DNA"/>
</dbReference>
<dbReference type="PANTHER" id="PTHR10697:SF13">
    <property type="entry name" value="RICIN B LECTIN DOMAIN-CONTAINING PROTEIN"/>
    <property type="match status" value="1"/>
</dbReference>
<gene>
    <name evidence="2" type="ORF">ACJMK2_028553</name>
</gene>
<reference evidence="2 3" key="1">
    <citation type="submission" date="2024-11" db="EMBL/GenBank/DDBJ databases">
        <title>Chromosome-level genome assembly of the freshwater bivalve Anodonta woodiana.</title>
        <authorList>
            <person name="Chen X."/>
        </authorList>
    </citation>
    <scope>NUCLEOTIDE SEQUENCE [LARGE SCALE GENOMIC DNA]</scope>
    <source>
        <strain evidence="2">MN2024</strain>
        <tissue evidence="2">Gills</tissue>
    </source>
</reference>
<name>A0ABD3X7U2_SINWO</name>
<protein>
    <submittedName>
        <fullName evidence="2">Uncharacterized protein</fullName>
    </submittedName>
</protein>
<dbReference type="InterPro" id="IPR001299">
    <property type="entry name" value="Ependymin"/>
</dbReference>
<evidence type="ECO:0000313" key="2">
    <source>
        <dbReference type="EMBL" id="KAL3882185.1"/>
    </source>
</evidence>
<feature type="chain" id="PRO_5044852729" evidence="1">
    <location>
        <begin position="20"/>
        <end position="288"/>
    </location>
</feature>
<dbReference type="PANTHER" id="PTHR10697">
    <property type="entry name" value="MAMMALIAN EPENDYMIN-RELATED PROTEIN 1"/>
    <property type="match status" value="1"/>
</dbReference>
<proteinExistence type="predicted"/>
<evidence type="ECO:0000313" key="3">
    <source>
        <dbReference type="Proteomes" id="UP001634394"/>
    </source>
</evidence>
<dbReference type="Proteomes" id="UP001634394">
    <property type="component" value="Unassembled WGS sequence"/>
</dbReference>
<sequence length="288" mass="32289">MNKISFTCLLFVTVSRGLGAHLIHGKKYTNRDENNKDAFPKEAINENICCIPDQWEGVMYFGYGNVFIDYLSIPNTAYSFINGTINISYDKINKKIYLHIRGVEVSPLIPHPEPVETTFIYDYIKKVQYQVTGQECDKDSLDTDMTEECIPGDAQSFGAATFGATSVAHNYFYTKSSDFPYTIFASVLFDDEKRTTCTPLHVSFFTPSAEEGSGILNGLEIVDVTPGIKDPSIFTPPKSCTGIKQKMVLLRSNFDFILMTGYEVSVFESVIGIQIFNINMNHSNVSKN</sequence>
<feature type="signal peptide" evidence="1">
    <location>
        <begin position="1"/>
        <end position="19"/>
    </location>
</feature>
<evidence type="ECO:0000256" key="1">
    <source>
        <dbReference type="SAM" id="SignalP"/>
    </source>
</evidence>
<accession>A0ABD3X7U2</accession>
<keyword evidence="1" id="KW-0732">Signal</keyword>